<keyword evidence="7 10" id="KW-0408">Iron</keyword>
<reference evidence="13 14" key="1">
    <citation type="journal article" date="2018" name="PLoS Genet.">
        <title>Population sequencing reveals clonal diversity and ancestral inbreeding in the grapevine cultivar Chardonnay.</title>
        <authorList>
            <person name="Roach M.J."/>
            <person name="Johnson D.L."/>
            <person name="Bohlmann J."/>
            <person name="van Vuuren H.J."/>
            <person name="Jones S.J."/>
            <person name="Pretorius I.S."/>
            <person name="Schmidt S.A."/>
            <person name="Borneman A.R."/>
        </authorList>
    </citation>
    <scope>NUCLEOTIDE SEQUENCE [LARGE SCALE GENOMIC DNA]</scope>
    <source>
        <strain evidence="14">cv. Chardonnay</strain>
        <tissue evidence="13">Leaf</tissue>
    </source>
</reference>
<dbReference type="GO" id="GO:0004497">
    <property type="term" value="F:monooxygenase activity"/>
    <property type="evidence" value="ECO:0007669"/>
    <property type="project" value="UniProtKB-KW"/>
</dbReference>
<dbReference type="PRINTS" id="PR00463">
    <property type="entry name" value="EP450I"/>
</dbReference>
<dbReference type="AlphaFoldDB" id="A0A438JYG2"/>
<dbReference type="GO" id="GO:0005506">
    <property type="term" value="F:iron ion binding"/>
    <property type="evidence" value="ECO:0007669"/>
    <property type="project" value="InterPro"/>
</dbReference>
<organism evidence="13 14">
    <name type="scientific">Vitis vinifera</name>
    <name type="common">Grape</name>
    <dbReference type="NCBI Taxonomy" id="29760"/>
    <lineage>
        <taxon>Eukaryota</taxon>
        <taxon>Viridiplantae</taxon>
        <taxon>Streptophyta</taxon>
        <taxon>Embryophyta</taxon>
        <taxon>Tracheophyta</taxon>
        <taxon>Spermatophyta</taxon>
        <taxon>Magnoliopsida</taxon>
        <taxon>eudicotyledons</taxon>
        <taxon>Gunneridae</taxon>
        <taxon>Pentapetalae</taxon>
        <taxon>rosids</taxon>
        <taxon>Vitales</taxon>
        <taxon>Vitaceae</taxon>
        <taxon>Viteae</taxon>
        <taxon>Vitis</taxon>
    </lineage>
</organism>
<dbReference type="GO" id="GO:0020037">
    <property type="term" value="F:heme binding"/>
    <property type="evidence" value="ECO:0007669"/>
    <property type="project" value="InterPro"/>
</dbReference>
<dbReference type="CDD" id="cd11072">
    <property type="entry name" value="CYP71-like"/>
    <property type="match status" value="1"/>
</dbReference>
<evidence type="ECO:0000256" key="9">
    <source>
        <dbReference type="ARBA" id="ARBA00023136"/>
    </source>
</evidence>
<evidence type="ECO:0000256" key="2">
    <source>
        <dbReference type="ARBA" id="ARBA00004370"/>
    </source>
</evidence>
<protein>
    <submittedName>
        <fullName evidence="13">Cytochrome P450 CYP736A12</fullName>
    </submittedName>
</protein>
<gene>
    <name evidence="13" type="primary">C7A12_4</name>
    <name evidence="13" type="ORF">CK203_011259</name>
</gene>
<accession>A0A438JYG2</accession>
<sequence length="501" mass="56389">MALFTIPILLVLLAAFWITLSQLKHITTHRKLPPGPWGLPIIGSLHLLGNLPHRSLSRLAKKYGSIMFMRLGSVPTIVVSSPQAAKLFLKTHDAVFASRAKLQGVEYLTYGTKGIAFSEYGLYLRNVRKLCALKLFSTAKINSFASMRGEAIGLFVQSLKEMAAAGNVVDISTRVAEVIEDMAYRMVFGHDKDEMIDLKTLIGEATSLAGTFNIADYLPFLGSFDLQGLTRRFQAASEAIDEVLEKIIDKHTKDARDGVNHMNFMDIMLSLMSKSNDFKDEPLYAIDRTNVKAIIFDILVGGIDSSLISVDWALAELLRHPRVMKKVQEELKNVVGMGRTVEESDLKSLIYMNMVLKEALRLHPVGPFLIPRESVEHSTINEHYIPKKARILINTWAIGRDPNAWSNNAEEFFPERFIDNNIDLYGHDFELIPFGSGRRRCPGIQLGLITVQLILAQLVHCFDWELPNDMSPSDLNMREKFGLTMPRANHLIAKPTYRLHI</sequence>
<dbReference type="PRINTS" id="PR00385">
    <property type="entry name" value="P450"/>
</dbReference>
<comment type="cofactor">
    <cofactor evidence="1 10">
        <name>heme</name>
        <dbReference type="ChEBI" id="CHEBI:30413"/>
    </cofactor>
</comment>
<dbReference type="GO" id="GO:0016705">
    <property type="term" value="F:oxidoreductase activity, acting on paired donors, with incorporation or reduction of molecular oxygen"/>
    <property type="evidence" value="ECO:0007669"/>
    <property type="project" value="InterPro"/>
</dbReference>
<keyword evidence="12" id="KW-0732">Signal</keyword>
<comment type="subcellular location">
    <subcellularLocation>
        <location evidence="2">Membrane</location>
    </subcellularLocation>
</comment>
<proteinExistence type="inferred from homology"/>
<keyword evidence="9" id="KW-0472">Membrane</keyword>
<keyword evidence="5 10" id="KW-0479">Metal-binding</keyword>
<evidence type="ECO:0000256" key="1">
    <source>
        <dbReference type="ARBA" id="ARBA00001971"/>
    </source>
</evidence>
<dbReference type="InterPro" id="IPR002401">
    <property type="entry name" value="Cyt_P450_E_grp-I"/>
</dbReference>
<feature type="binding site" description="axial binding residue" evidence="10">
    <location>
        <position position="441"/>
    </location>
    <ligand>
        <name>heme</name>
        <dbReference type="ChEBI" id="CHEBI:30413"/>
    </ligand>
    <ligandPart>
        <name>Fe</name>
        <dbReference type="ChEBI" id="CHEBI:18248"/>
    </ligandPart>
</feature>
<keyword evidence="8 11" id="KW-0503">Monooxygenase</keyword>
<dbReference type="InterPro" id="IPR017972">
    <property type="entry name" value="Cyt_P450_CS"/>
</dbReference>
<dbReference type="SUPFAM" id="SSF48264">
    <property type="entry name" value="Cytochrome P450"/>
    <property type="match status" value="1"/>
</dbReference>
<comment type="similarity">
    <text evidence="3 11">Belongs to the cytochrome P450 family.</text>
</comment>
<name>A0A438JYG2_VITVI</name>
<dbReference type="PANTHER" id="PTHR47943:SF9">
    <property type="entry name" value="CYTOCHROME P450"/>
    <property type="match status" value="1"/>
</dbReference>
<dbReference type="InterPro" id="IPR001128">
    <property type="entry name" value="Cyt_P450"/>
</dbReference>
<evidence type="ECO:0000256" key="6">
    <source>
        <dbReference type="ARBA" id="ARBA00023002"/>
    </source>
</evidence>
<comment type="caution">
    <text evidence="13">The sequence shown here is derived from an EMBL/GenBank/DDBJ whole genome shotgun (WGS) entry which is preliminary data.</text>
</comment>
<evidence type="ECO:0000256" key="3">
    <source>
        <dbReference type="ARBA" id="ARBA00010617"/>
    </source>
</evidence>
<evidence type="ECO:0000256" key="7">
    <source>
        <dbReference type="ARBA" id="ARBA00023004"/>
    </source>
</evidence>
<dbReference type="Pfam" id="PF00067">
    <property type="entry name" value="p450"/>
    <property type="match status" value="1"/>
</dbReference>
<keyword evidence="4 10" id="KW-0349">Heme</keyword>
<dbReference type="PANTHER" id="PTHR47943">
    <property type="entry name" value="CYTOCHROME P450 93A3-LIKE"/>
    <property type="match status" value="1"/>
</dbReference>
<evidence type="ECO:0000256" key="11">
    <source>
        <dbReference type="RuleBase" id="RU000461"/>
    </source>
</evidence>
<evidence type="ECO:0000313" key="13">
    <source>
        <dbReference type="EMBL" id="RVX13985.1"/>
    </source>
</evidence>
<evidence type="ECO:0000313" key="14">
    <source>
        <dbReference type="Proteomes" id="UP000288805"/>
    </source>
</evidence>
<evidence type="ECO:0000256" key="10">
    <source>
        <dbReference type="PIRSR" id="PIRSR602401-1"/>
    </source>
</evidence>
<feature type="chain" id="PRO_5019486014" evidence="12">
    <location>
        <begin position="22"/>
        <end position="501"/>
    </location>
</feature>
<evidence type="ECO:0000256" key="8">
    <source>
        <dbReference type="ARBA" id="ARBA00023033"/>
    </source>
</evidence>
<evidence type="ECO:0000256" key="5">
    <source>
        <dbReference type="ARBA" id="ARBA00022723"/>
    </source>
</evidence>
<dbReference type="Gene3D" id="1.10.630.10">
    <property type="entry name" value="Cytochrome P450"/>
    <property type="match status" value="1"/>
</dbReference>
<dbReference type="Proteomes" id="UP000288805">
    <property type="component" value="Unassembled WGS sequence"/>
</dbReference>
<dbReference type="EMBL" id="QGNW01000022">
    <property type="protein sequence ID" value="RVX13985.1"/>
    <property type="molecule type" value="Genomic_DNA"/>
</dbReference>
<dbReference type="InterPro" id="IPR036396">
    <property type="entry name" value="Cyt_P450_sf"/>
</dbReference>
<dbReference type="FunFam" id="1.10.630.10:FF:000204">
    <property type="entry name" value="Uncharacterized protein"/>
    <property type="match status" value="1"/>
</dbReference>
<keyword evidence="6 11" id="KW-0560">Oxidoreductase</keyword>
<dbReference type="PROSITE" id="PS00086">
    <property type="entry name" value="CYTOCHROME_P450"/>
    <property type="match status" value="1"/>
</dbReference>
<dbReference type="GO" id="GO:0016020">
    <property type="term" value="C:membrane"/>
    <property type="evidence" value="ECO:0007669"/>
    <property type="project" value="UniProtKB-SubCell"/>
</dbReference>
<evidence type="ECO:0000256" key="4">
    <source>
        <dbReference type="ARBA" id="ARBA00022617"/>
    </source>
</evidence>
<evidence type="ECO:0000256" key="12">
    <source>
        <dbReference type="SAM" id="SignalP"/>
    </source>
</evidence>
<feature type="signal peptide" evidence="12">
    <location>
        <begin position="1"/>
        <end position="21"/>
    </location>
</feature>